<dbReference type="Pfam" id="PF00082">
    <property type="entry name" value="Peptidase_S8"/>
    <property type="match status" value="1"/>
</dbReference>
<feature type="transmembrane region" description="Helical" evidence="6">
    <location>
        <begin position="367"/>
        <end position="390"/>
    </location>
</feature>
<dbReference type="PRINTS" id="PR00723">
    <property type="entry name" value="SUBTILISIN"/>
</dbReference>
<comment type="similarity">
    <text evidence="1 5">Belongs to the peptidase S8 family.</text>
</comment>
<dbReference type="RefSeq" id="WP_378251560.1">
    <property type="nucleotide sequence ID" value="NZ_JBHSIT010000001.1"/>
</dbReference>
<feature type="active site" description="Charge relay system" evidence="5">
    <location>
        <position position="65"/>
    </location>
</feature>
<feature type="active site" description="Charge relay system" evidence="5">
    <location>
        <position position="100"/>
    </location>
</feature>
<evidence type="ECO:0000256" key="4">
    <source>
        <dbReference type="ARBA" id="ARBA00022825"/>
    </source>
</evidence>
<evidence type="ECO:0000259" key="8">
    <source>
        <dbReference type="Pfam" id="PF00082"/>
    </source>
</evidence>
<sequence length="402" mass="41061">MLKALRAVSPAALLAVSLAVLTCVLPGEARADQVRDAMTPILNSLDVPRAWDASRGRGVTVAVLDSGVDATQADLAGNVVTGPDYTAGAAPPGSVPKRLHGTNMASIIAGHGHGDGDGMLGVAPEARVLSLRVILEQDEPGYEKFSGDKRYEDTIARGIRYAVDHGADVINLSLGRPYPVPAERAAVAYAISRGVVVVAAAGNGGADRPARRRGRTPYTYPASFPGVISVAAVDSAGRHAGFSNRNPAVVVSAPGVRIIGAGPGDRYWVGDGTSPATAFVSGIAALIRARHPKLAPALVAQALVASTRVRPSGGYDLGVGFGRVDAAAAVTASDGLASARTSGLGADPSAALGDADRVRVVRHPGGLVLGCTTACLLALAGWATSGIWLFRQNARKSDHFEI</sequence>
<feature type="chain" id="PRO_5045692244" evidence="7">
    <location>
        <begin position="32"/>
        <end position="402"/>
    </location>
</feature>
<keyword evidence="7" id="KW-0732">Signal</keyword>
<feature type="active site" description="Charge relay system" evidence="5">
    <location>
        <position position="274"/>
    </location>
</feature>
<evidence type="ECO:0000256" key="7">
    <source>
        <dbReference type="SAM" id="SignalP"/>
    </source>
</evidence>
<protein>
    <submittedName>
        <fullName evidence="9">S8 family serine peptidase</fullName>
    </submittedName>
</protein>
<evidence type="ECO:0000256" key="5">
    <source>
        <dbReference type="PROSITE-ProRule" id="PRU01240"/>
    </source>
</evidence>
<reference evidence="10" key="1">
    <citation type="journal article" date="2019" name="Int. J. Syst. Evol. Microbiol.">
        <title>The Global Catalogue of Microorganisms (GCM) 10K type strain sequencing project: providing services to taxonomists for standard genome sequencing and annotation.</title>
        <authorList>
            <consortium name="The Broad Institute Genomics Platform"/>
            <consortium name="The Broad Institute Genome Sequencing Center for Infectious Disease"/>
            <person name="Wu L."/>
            <person name="Ma J."/>
        </authorList>
    </citation>
    <scope>NUCLEOTIDE SEQUENCE [LARGE SCALE GENOMIC DNA]</scope>
    <source>
        <strain evidence="10">KLKA75</strain>
    </source>
</reference>
<keyword evidence="10" id="KW-1185">Reference proteome</keyword>
<comment type="caution">
    <text evidence="9">The sequence shown here is derived from an EMBL/GenBank/DDBJ whole genome shotgun (WGS) entry which is preliminary data.</text>
</comment>
<gene>
    <name evidence="9" type="ORF">ACFPCY_00675</name>
</gene>
<dbReference type="InterPro" id="IPR000209">
    <property type="entry name" value="Peptidase_S8/S53_dom"/>
</dbReference>
<dbReference type="PANTHER" id="PTHR43806">
    <property type="entry name" value="PEPTIDASE S8"/>
    <property type="match status" value="1"/>
</dbReference>
<dbReference type="Proteomes" id="UP001595872">
    <property type="component" value="Unassembled WGS sequence"/>
</dbReference>
<accession>A0ABV9TRE9</accession>
<dbReference type="EMBL" id="JBHSIT010000001">
    <property type="protein sequence ID" value="MFC4905820.1"/>
    <property type="molecule type" value="Genomic_DNA"/>
</dbReference>
<dbReference type="InterPro" id="IPR036852">
    <property type="entry name" value="Peptidase_S8/S53_dom_sf"/>
</dbReference>
<feature type="domain" description="Peptidase S8/S53" evidence="8">
    <location>
        <begin position="56"/>
        <end position="322"/>
    </location>
</feature>
<keyword evidence="4 5" id="KW-0720">Serine protease</keyword>
<keyword evidence="6" id="KW-0812">Transmembrane</keyword>
<evidence type="ECO:0000256" key="3">
    <source>
        <dbReference type="ARBA" id="ARBA00022801"/>
    </source>
</evidence>
<dbReference type="SUPFAM" id="SSF52743">
    <property type="entry name" value="Subtilisin-like"/>
    <property type="match status" value="1"/>
</dbReference>
<evidence type="ECO:0000313" key="9">
    <source>
        <dbReference type="EMBL" id="MFC4905820.1"/>
    </source>
</evidence>
<evidence type="ECO:0000313" key="10">
    <source>
        <dbReference type="Proteomes" id="UP001595872"/>
    </source>
</evidence>
<dbReference type="PANTHER" id="PTHR43806:SF11">
    <property type="entry name" value="CEREVISIN-RELATED"/>
    <property type="match status" value="1"/>
</dbReference>
<evidence type="ECO:0000256" key="1">
    <source>
        <dbReference type="ARBA" id="ARBA00011073"/>
    </source>
</evidence>
<keyword evidence="6" id="KW-0472">Membrane</keyword>
<keyword evidence="2 5" id="KW-0645">Protease</keyword>
<evidence type="ECO:0000256" key="2">
    <source>
        <dbReference type="ARBA" id="ARBA00022670"/>
    </source>
</evidence>
<dbReference type="InterPro" id="IPR050131">
    <property type="entry name" value="Peptidase_S8_subtilisin-like"/>
</dbReference>
<organism evidence="9 10">
    <name type="scientific">Actinomadura gamaensis</name>
    <dbReference type="NCBI Taxonomy" id="1763541"/>
    <lineage>
        <taxon>Bacteria</taxon>
        <taxon>Bacillati</taxon>
        <taxon>Actinomycetota</taxon>
        <taxon>Actinomycetes</taxon>
        <taxon>Streptosporangiales</taxon>
        <taxon>Thermomonosporaceae</taxon>
        <taxon>Actinomadura</taxon>
    </lineage>
</organism>
<name>A0ABV9TRE9_9ACTN</name>
<proteinExistence type="inferred from homology"/>
<keyword evidence="3 5" id="KW-0378">Hydrolase</keyword>
<dbReference type="InterPro" id="IPR015500">
    <property type="entry name" value="Peptidase_S8_subtilisin-rel"/>
</dbReference>
<dbReference type="Gene3D" id="3.40.50.200">
    <property type="entry name" value="Peptidase S8/S53 domain"/>
    <property type="match status" value="1"/>
</dbReference>
<feature type="signal peptide" evidence="7">
    <location>
        <begin position="1"/>
        <end position="31"/>
    </location>
</feature>
<evidence type="ECO:0000256" key="6">
    <source>
        <dbReference type="SAM" id="Phobius"/>
    </source>
</evidence>
<keyword evidence="6" id="KW-1133">Transmembrane helix</keyword>
<dbReference type="PROSITE" id="PS51892">
    <property type="entry name" value="SUBTILASE"/>
    <property type="match status" value="1"/>
</dbReference>